<dbReference type="Pfam" id="PF13847">
    <property type="entry name" value="Methyltransf_31"/>
    <property type="match status" value="1"/>
</dbReference>
<proteinExistence type="inferred from homology"/>
<name>A0A3L8Q0D3_9GAMM</name>
<dbReference type="InterPro" id="IPR018641">
    <property type="entry name" value="Trfase_1_rSAM/seldom-assoc"/>
</dbReference>
<accession>A0A3L8Q0D3</accession>
<keyword evidence="1" id="KW-0808">Transferase</keyword>
<dbReference type="Gene3D" id="3.40.5.100">
    <property type="match status" value="1"/>
</dbReference>
<reference evidence="10 11" key="1">
    <citation type="submission" date="2018-09" db="EMBL/GenBank/DDBJ databases">
        <title>Phylogeny of the Shewanellaceae, and recommendation for two new genera, Pseudoshewanella and Parashewanella.</title>
        <authorList>
            <person name="Wang G."/>
        </authorList>
    </citation>
    <scope>NUCLEOTIDE SEQUENCE [LARGE SCALE GENOMIC DNA]</scope>
    <source>
        <strain evidence="10 11">C51</strain>
    </source>
</reference>
<dbReference type="InterPro" id="IPR026669">
    <property type="entry name" value="Arsenite_MeTrfase-like"/>
</dbReference>
<comment type="similarity">
    <text evidence="3">Belongs to the methyltransferase superfamily. Arsenite methyltransferase family.</text>
</comment>
<evidence type="ECO:0000256" key="5">
    <source>
        <dbReference type="ARBA" id="ARBA00034545"/>
    </source>
</evidence>
<comment type="catalytic activity">
    <reaction evidence="8">
        <text>arsenic triglutathione + 3 [thioredoxin]-dithiol + 3 S-adenosyl-L-methionine = trimethylarsine + 3 [thioredoxin]-disulfide + 3 glutathione + 3 S-adenosyl-L-homocysteine + 3 H(+)</text>
        <dbReference type="Rhea" id="RHEA:69432"/>
        <dbReference type="Rhea" id="RHEA-COMP:10698"/>
        <dbReference type="Rhea" id="RHEA-COMP:10700"/>
        <dbReference type="ChEBI" id="CHEBI:15378"/>
        <dbReference type="ChEBI" id="CHEBI:27130"/>
        <dbReference type="ChEBI" id="CHEBI:29950"/>
        <dbReference type="ChEBI" id="CHEBI:50058"/>
        <dbReference type="ChEBI" id="CHEBI:57856"/>
        <dbReference type="ChEBI" id="CHEBI:57925"/>
        <dbReference type="ChEBI" id="CHEBI:59789"/>
        <dbReference type="ChEBI" id="CHEBI:183640"/>
        <dbReference type="EC" id="2.1.1.137"/>
    </reaction>
</comment>
<dbReference type="Pfam" id="PF09837">
    <property type="entry name" value="DUF2064"/>
    <property type="match status" value="1"/>
</dbReference>
<evidence type="ECO:0000313" key="10">
    <source>
        <dbReference type="EMBL" id="RLV61156.1"/>
    </source>
</evidence>
<comment type="catalytic activity">
    <reaction evidence="7">
        <text>arsenic triglutathione + 2 [thioredoxin]-dithiol + 2 S-adenosyl-L-methionine + H2O = dimethylarsinous acid + 2 [thioredoxin]-disulfide + 3 glutathione + 2 S-adenosyl-L-homocysteine + 2 H(+)</text>
        <dbReference type="Rhea" id="RHEA:69464"/>
        <dbReference type="Rhea" id="RHEA-COMP:10698"/>
        <dbReference type="Rhea" id="RHEA-COMP:10700"/>
        <dbReference type="ChEBI" id="CHEBI:15377"/>
        <dbReference type="ChEBI" id="CHEBI:15378"/>
        <dbReference type="ChEBI" id="CHEBI:23808"/>
        <dbReference type="ChEBI" id="CHEBI:29950"/>
        <dbReference type="ChEBI" id="CHEBI:50058"/>
        <dbReference type="ChEBI" id="CHEBI:57856"/>
        <dbReference type="ChEBI" id="CHEBI:57925"/>
        <dbReference type="ChEBI" id="CHEBI:59789"/>
        <dbReference type="ChEBI" id="CHEBI:183640"/>
        <dbReference type="EC" id="2.1.1.137"/>
    </reaction>
</comment>
<dbReference type="PANTHER" id="PTHR43675">
    <property type="entry name" value="ARSENITE METHYLTRANSFERASE"/>
    <property type="match status" value="1"/>
</dbReference>
<evidence type="ECO:0000256" key="3">
    <source>
        <dbReference type="ARBA" id="ARBA00034487"/>
    </source>
</evidence>
<dbReference type="Proteomes" id="UP000281474">
    <property type="component" value="Unassembled WGS sequence"/>
</dbReference>
<sequence length="611" mass="67890">MKNPVPTLVVFCKRPKLNQGKQRLTQDTSPESALAIANALLACAIEDARAWAGRVVLACAHQQDISWMQAQLPEATIIGQLPLDQDGNLGERINYIDSQLRKLGHRQTFYIGTDAPMLDKSHFLSALDGLNEHDIALSHARDGGVVIMANRTPWPNIKHLPWSTDKLGESLANACLNQGLTVTSTLGGYDIDYVADIKILYQDLQGDPRPARQKLLKLISDLFFQDVPKMTQTSSCCSPSSDTNKADDATRDSVKDYYGKVLESSEDLQTNACCTDDSLSPQMKTVLSNIHDEVLTRYYGCGLVTPESLEGCHILDLGCGAGRDCYALAQLVGEQGSVIGVDMTDEQLAVANKYIEHHQQKFGYAEPNTRFLKGYIEKLDELNIPDNSIDIVISNCVINLSPDKHAVLKEVFRILKPGGEIYFSDVYADRRVPRHLVNDPLLYGECLSGALYWNDFENLAKQVGFAEPRLVTSRAITIDNNDLAAKLDDIRFTSATYRLFKAEQLEPQPQDYGQQVVYLGTIPEHEKKWQLDTATSFTQGLITHVNGNVWHSLKQSRFSQHFEFINEGDGHLGFDQSQKLRTSLDFDFRTSSTVPSSSCCAPAQTNITSCC</sequence>
<dbReference type="InterPro" id="IPR029063">
    <property type="entry name" value="SAM-dependent_MTases_sf"/>
</dbReference>
<keyword evidence="11" id="KW-1185">Reference proteome</keyword>
<organism evidence="10 11">
    <name type="scientific">Parashewanella curva</name>
    <dbReference type="NCBI Taxonomy" id="2338552"/>
    <lineage>
        <taxon>Bacteria</taxon>
        <taxon>Pseudomonadati</taxon>
        <taxon>Pseudomonadota</taxon>
        <taxon>Gammaproteobacteria</taxon>
        <taxon>Alteromonadales</taxon>
        <taxon>Shewanellaceae</taxon>
        <taxon>Parashewanella</taxon>
    </lineage>
</organism>
<dbReference type="SUPFAM" id="SSF53335">
    <property type="entry name" value="S-adenosyl-L-methionine-dependent methyltransferases"/>
    <property type="match status" value="1"/>
</dbReference>
<dbReference type="Gene3D" id="3.90.550.10">
    <property type="entry name" value="Spore Coat Polysaccharide Biosynthesis Protein SpsA, Chain A"/>
    <property type="match status" value="1"/>
</dbReference>
<protein>
    <recommendedName>
        <fullName evidence="5">Arsenite methyltransferase</fullName>
        <ecNumber evidence="4">2.1.1.137</ecNumber>
    </recommendedName>
</protein>
<dbReference type="InterPro" id="IPR029044">
    <property type="entry name" value="Nucleotide-diphossugar_trans"/>
</dbReference>
<dbReference type="AlphaFoldDB" id="A0A3L8Q0D3"/>
<dbReference type="InterPro" id="IPR025714">
    <property type="entry name" value="Methyltranfer_dom"/>
</dbReference>
<dbReference type="SUPFAM" id="SSF53448">
    <property type="entry name" value="Nucleotide-diphospho-sugar transferases"/>
    <property type="match status" value="1"/>
</dbReference>
<dbReference type="OrthoDB" id="9772751at2"/>
<evidence type="ECO:0000256" key="7">
    <source>
        <dbReference type="ARBA" id="ARBA00047943"/>
    </source>
</evidence>
<evidence type="ECO:0000256" key="6">
    <source>
        <dbReference type="ARBA" id="ARBA00047941"/>
    </source>
</evidence>
<evidence type="ECO:0000259" key="9">
    <source>
        <dbReference type="Pfam" id="PF13847"/>
    </source>
</evidence>
<evidence type="ECO:0000256" key="8">
    <source>
        <dbReference type="ARBA" id="ARBA00048428"/>
    </source>
</evidence>
<comment type="caution">
    <text evidence="10">The sequence shown here is derived from an EMBL/GenBank/DDBJ whole genome shotgun (WGS) entry which is preliminary data.</text>
</comment>
<evidence type="ECO:0000256" key="1">
    <source>
        <dbReference type="ARBA" id="ARBA00022679"/>
    </source>
</evidence>
<dbReference type="RefSeq" id="WP_121837582.1">
    <property type="nucleotide sequence ID" value="NZ_ML014757.1"/>
</dbReference>
<dbReference type="PANTHER" id="PTHR43675:SF8">
    <property type="entry name" value="ARSENITE METHYLTRANSFERASE"/>
    <property type="match status" value="1"/>
</dbReference>
<gene>
    <name evidence="10" type="ORF">D5018_03415</name>
</gene>
<evidence type="ECO:0000256" key="4">
    <source>
        <dbReference type="ARBA" id="ARBA00034521"/>
    </source>
</evidence>
<feature type="domain" description="Methyltransferase" evidence="9">
    <location>
        <begin position="310"/>
        <end position="462"/>
    </location>
</feature>
<keyword evidence="2" id="KW-0949">S-adenosyl-L-methionine</keyword>
<dbReference type="GO" id="GO:0030791">
    <property type="term" value="F:arsenite methyltransferase activity"/>
    <property type="evidence" value="ECO:0007669"/>
    <property type="project" value="UniProtKB-EC"/>
</dbReference>
<comment type="catalytic activity">
    <reaction evidence="6">
        <text>arsenic triglutathione + [thioredoxin]-dithiol + S-adenosyl-L-methionine + 2 H2O = methylarsonous acid + [thioredoxin]-disulfide + 3 glutathione + S-adenosyl-L-homocysteine + H(+)</text>
        <dbReference type="Rhea" id="RHEA:69460"/>
        <dbReference type="Rhea" id="RHEA-COMP:10698"/>
        <dbReference type="Rhea" id="RHEA-COMP:10700"/>
        <dbReference type="ChEBI" id="CHEBI:15377"/>
        <dbReference type="ChEBI" id="CHEBI:15378"/>
        <dbReference type="ChEBI" id="CHEBI:17826"/>
        <dbReference type="ChEBI" id="CHEBI:29950"/>
        <dbReference type="ChEBI" id="CHEBI:50058"/>
        <dbReference type="ChEBI" id="CHEBI:57856"/>
        <dbReference type="ChEBI" id="CHEBI:57925"/>
        <dbReference type="ChEBI" id="CHEBI:59789"/>
        <dbReference type="ChEBI" id="CHEBI:183640"/>
        <dbReference type="EC" id="2.1.1.137"/>
    </reaction>
</comment>
<evidence type="ECO:0000256" key="2">
    <source>
        <dbReference type="ARBA" id="ARBA00022691"/>
    </source>
</evidence>
<dbReference type="Gene3D" id="3.40.50.150">
    <property type="entry name" value="Vaccinia Virus protein VP39"/>
    <property type="match status" value="1"/>
</dbReference>
<dbReference type="EMBL" id="QZEI01000006">
    <property type="protein sequence ID" value="RLV61156.1"/>
    <property type="molecule type" value="Genomic_DNA"/>
</dbReference>
<dbReference type="CDD" id="cd02440">
    <property type="entry name" value="AdoMet_MTases"/>
    <property type="match status" value="1"/>
</dbReference>
<dbReference type="EC" id="2.1.1.137" evidence="4"/>
<evidence type="ECO:0000313" key="11">
    <source>
        <dbReference type="Proteomes" id="UP000281474"/>
    </source>
</evidence>